<dbReference type="InterPro" id="IPR021457">
    <property type="entry name" value="DUF3108"/>
</dbReference>
<evidence type="ECO:0000313" key="2">
    <source>
        <dbReference type="EMBL" id="NNG21799.1"/>
    </source>
</evidence>
<feature type="region of interest" description="Disordered" evidence="1">
    <location>
        <begin position="57"/>
        <end position="96"/>
    </location>
</feature>
<name>A0A7Y2JXY6_9BURK</name>
<accession>A0A7Y2JXY6</accession>
<evidence type="ECO:0000256" key="1">
    <source>
        <dbReference type="SAM" id="MobiDB-lite"/>
    </source>
</evidence>
<proteinExistence type="predicted"/>
<feature type="compositionally biased region" description="Pro residues" evidence="1">
    <location>
        <begin position="57"/>
        <end position="68"/>
    </location>
</feature>
<comment type="caution">
    <text evidence="2">The sequence shown here is derived from an EMBL/GenBank/DDBJ whole genome shotgun (WGS) entry which is preliminary data.</text>
</comment>
<protein>
    <submittedName>
        <fullName evidence="2">DUF3108 domain-containing protein</fullName>
    </submittedName>
</protein>
<dbReference type="RefSeq" id="WP_171080607.1">
    <property type="nucleotide sequence ID" value="NZ_JABAIV010000001.1"/>
</dbReference>
<evidence type="ECO:0000313" key="3">
    <source>
        <dbReference type="Proteomes" id="UP000533905"/>
    </source>
</evidence>
<organism evidence="2 3">
    <name type="scientific">Telluria aromaticivorans</name>
    <dbReference type="NCBI Taxonomy" id="2725995"/>
    <lineage>
        <taxon>Bacteria</taxon>
        <taxon>Pseudomonadati</taxon>
        <taxon>Pseudomonadota</taxon>
        <taxon>Betaproteobacteria</taxon>
        <taxon>Burkholderiales</taxon>
        <taxon>Oxalobacteraceae</taxon>
        <taxon>Telluria group</taxon>
        <taxon>Telluria</taxon>
    </lineage>
</organism>
<dbReference type="AlphaFoldDB" id="A0A7Y2JXY6"/>
<dbReference type="EMBL" id="JABAIV010000001">
    <property type="protein sequence ID" value="NNG21799.1"/>
    <property type="molecule type" value="Genomic_DNA"/>
</dbReference>
<keyword evidence="3" id="KW-1185">Reference proteome</keyword>
<feature type="compositionally biased region" description="Low complexity" evidence="1">
    <location>
        <begin position="69"/>
        <end position="96"/>
    </location>
</feature>
<dbReference type="Pfam" id="PF11306">
    <property type="entry name" value="DUF3108"/>
    <property type="match status" value="1"/>
</dbReference>
<reference evidence="2 3" key="1">
    <citation type="submission" date="2020-04" db="EMBL/GenBank/DDBJ databases">
        <title>Massilia sp. nov., a cold adapted bacteria isolated from Arctic soil.</title>
        <authorList>
            <person name="Son J."/>
            <person name="Ka J.-O."/>
        </authorList>
    </citation>
    <scope>NUCLEOTIDE SEQUENCE [LARGE SCALE GENOMIC DNA]</scope>
    <source>
        <strain evidence="2 3">ML15P13</strain>
    </source>
</reference>
<sequence>MNFAAFPGRHGRLVVLCGLSLLLHLLVIALIDMRITEPPPFDGVPGLAVRLVEPAPSAPAPVPGPAPAAEPALSAPTPALTPIEQGPSTAAPAAAPLPATPAEGAEPVQMPSRYRVTVPPSVTLSYEVRTAVGPEGEARLAWETDGVQYRLALDGIAGSIESEGGTDDAGLAPTRASYRQGLGRAGIAFDRERATIVLESLGRSLRDMPGSQDGATVLMQLSGIGLADPDQLQDTVEIYVARASGAAVERYRVLGKEQLATPLGAMEALRLARVAQPGELLMEVWLAPGQGWLPVQLRTTAPDGSTRTQALKGIQRVPAG</sequence>
<gene>
    <name evidence="2" type="ORF">HGB41_02085</name>
</gene>
<dbReference type="Proteomes" id="UP000533905">
    <property type="component" value="Unassembled WGS sequence"/>
</dbReference>